<dbReference type="Proteomes" id="UP000241634">
    <property type="component" value="Segment"/>
</dbReference>
<dbReference type="KEGG" id="vg:60335234"/>
<gene>
    <name evidence="1" type="primary">49</name>
    <name evidence="1" type="ORF">SEA_MOOMOO_49</name>
</gene>
<dbReference type="RefSeq" id="YP_009963650.1">
    <property type="nucleotide sequence ID" value="NC_051721.1"/>
</dbReference>
<organism evidence="1 2">
    <name type="scientific">Mycobacterium phage MooMoo</name>
    <dbReference type="NCBI Taxonomy" id="2108127"/>
    <lineage>
        <taxon>Viruses</taxon>
        <taxon>Duplodnaviria</taxon>
        <taxon>Heunggongvirae</taxon>
        <taxon>Uroviricota</taxon>
        <taxon>Caudoviricetes</taxon>
        <taxon>Gracegardnervirinae</taxon>
        <taxon>Moomoovirus</taxon>
        <taxon>Moomoovirus moomoo</taxon>
    </lineage>
</organism>
<evidence type="ECO:0000313" key="1">
    <source>
        <dbReference type="EMBL" id="AVO21654.1"/>
    </source>
</evidence>
<evidence type="ECO:0000313" key="2">
    <source>
        <dbReference type="Proteomes" id="UP000241634"/>
    </source>
</evidence>
<dbReference type="GeneID" id="60335234"/>
<name>A0A2P1JR84_9CAUD</name>
<accession>A0A2P1JR84</accession>
<dbReference type="EMBL" id="MH001449">
    <property type="protein sequence ID" value="AVO21654.1"/>
    <property type="molecule type" value="Genomic_DNA"/>
</dbReference>
<protein>
    <submittedName>
        <fullName evidence="1">Uncharacterized protein</fullName>
    </submittedName>
</protein>
<keyword evidence="2" id="KW-1185">Reference proteome</keyword>
<reference evidence="2" key="1">
    <citation type="submission" date="2018-02" db="EMBL/GenBank/DDBJ databases">
        <authorList>
            <person name="Cohen D.B."/>
            <person name="Kent A.D."/>
        </authorList>
    </citation>
    <scope>NUCLEOTIDE SEQUENCE [LARGE SCALE GENOMIC DNA]</scope>
</reference>
<proteinExistence type="predicted"/>
<sequence length="64" mass="6987">MSAETRIADITAALDAAELVAEMRAAAATLRKVLPLYDMPVGYPVDVVWLEVEADMIEREGLQP</sequence>